<dbReference type="GO" id="GO:0000976">
    <property type="term" value="F:transcription cis-regulatory region binding"/>
    <property type="evidence" value="ECO:0007669"/>
    <property type="project" value="TreeGrafter"/>
</dbReference>
<reference evidence="7 8" key="1">
    <citation type="submission" date="2015-01" db="EMBL/GenBank/DDBJ databases">
        <title>Enhanced salinomycin production by adjusting the supply of polyketide extender units in Streptomyce albus DSM 41398.</title>
        <authorList>
            <person name="Lu C."/>
        </authorList>
    </citation>
    <scope>NUCLEOTIDE SEQUENCE [LARGE SCALE GENOMIC DNA]</scope>
    <source>
        <strain evidence="8">ATCC 21838 / DSM 41398 / FERM P-419 / JCM 4703 / NBRC 107858</strain>
    </source>
</reference>
<gene>
    <name evidence="7" type="ORF">SLNWT_4259</name>
</gene>
<dbReference type="SUPFAM" id="SSF48498">
    <property type="entry name" value="Tetracyclin repressor-like, C-terminal domain"/>
    <property type="match status" value="1"/>
</dbReference>
<dbReference type="PANTHER" id="PTHR30055">
    <property type="entry name" value="HTH-TYPE TRANSCRIPTIONAL REGULATOR RUTR"/>
    <property type="match status" value="1"/>
</dbReference>
<dbReference type="EMBL" id="CP010519">
    <property type="protein sequence ID" value="AJE84635.1"/>
    <property type="molecule type" value="Genomic_DNA"/>
</dbReference>
<dbReference type="KEGG" id="sals:SLNWT_4259"/>
<evidence type="ECO:0000256" key="5">
    <source>
        <dbReference type="SAM" id="MobiDB-lite"/>
    </source>
</evidence>
<name>A0A0B5EZ22_STRA4</name>
<dbReference type="GO" id="GO:0003700">
    <property type="term" value="F:DNA-binding transcription factor activity"/>
    <property type="evidence" value="ECO:0007669"/>
    <property type="project" value="TreeGrafter"/>
</dbReference>
<dbReference type="SUPFAM" id="SSF46689">
    <property type="entry name" value="Homeodomain-like"/>
    <property type="match status" value="1"/>
</dbReference>
<feature type="domain" description="HTH tetR-type" evidence="6">
    <location>
        <begin position="10"/>
        <end position="69"/>
    </location>
</feature>
<evidence type="ECO:0000259" key="6">
    <source>
        <dbReference type="PROSITE" id="PS50977"/>
    </source>
</evidence>
<feature type="region of interest" description="Disordered" evidence="5">
    <location>
        <begin position="184"/>
        <end position="229"/>
    </location>
</feature>
<evidence type="ECO:0000313" key="8">
    <source>
        <dbReference type="Proteomes" id="UP000031523"/>
    </source>
</evidence>
<feature type="DNA-binding region" description="H-T-H motif" evidence="4">
    <location>
        <begin position="32"/>
        <end position="51"/>
    </location>
</feature>
<keyword evidence="1" id="KW-0805">Transcription regulation</keyword>
<proteinExistence type="predicted"/>
<keyword evidence="3" id="KW-0804">Transcription</keyword>
<evidence type="ECO:0000313" key="7">
    <source>
        <dbReference type="EMBL" id="AJE84635.1"/>
    </source>
</evidence>
<dbReference type="Pfam" id="PF00440">
    <property type="entry name" value="TetR_N"/>
    <property type="match status" value="1"/>
</dbReference>
<evidence type="ECO:0000256" key="4">
    <source>
        <dbReference type="PROSITE-ProRule" id="PRU00335"/>
    </source>
</evidence>
<evidence type="ECO:0000256" key="2">
    <source>
        <dbReference type="ARBA" id="ARBA00023125"/>
    </source>
</evidence>
<accession>A0A0B5EZ22</accession>
<sequence length="229" mass="24831">MPERQRSDARRNYRRILAVAEEEVAARGAGASLEQIARTAGVGSATVRRHFPTRRALLEAVSRTRIEALCARARDLTGRDDSRAALLEWLDEVLAYSVSARGLASALAYDGPVRENSCAAVLEEAGDPLLRRAVRDGAVAAGVTVADLITLIVGIVLATEEHPDPAVRADRLFRLAVAGLESAELGEGEGVGEGPGRQAAGQEQEQEQEREREQEQEREREQEQEQGLS</sequence>
<dbReference type="Gene3D" id="1.10.357.10">
    <property type="entry name" value="Tetracycline Repressor, domain 2"/>
    <property type="match status" value="1"/>
</dbReference>
<dbReference type="InterPro" id="IPR001647">
    <property type="entry name" value="HTH_TetR"/>
</dbReference>
<dbReference type="Proteomes" id="UP000031523">
    <property type="component" value="Chromosome"/>
</dbReference>
<dbReference type="PANTHER" id="PTHR30055:SF234">
    <property type="entry name" value="HTH-TYPE TRANSCRIPTIONAL REGULATOR BETI"/>
    <property type="match status" value="1"/>
</dbReference>
<dbReference type="Pfam" id="PF21597">
    <property type="entry name" value="TetR_C_43"/>
    <property type="match status" value="1"/>
</dbReference>
<evidence type="ECO:0000256" key="1">
    <source>
        <dbReference type="ARBA" id="ARBA00023015"/>
    </source>
</evidence>
<dbReference type="PROSITE" id="PS50977">
    <property type="entry name" value="HTH_TETR_2"/>
    <property type="match status" value="1"/>
</dbReference>
<protein>
    <submittedName>
        <fullName evidence="7">TetR family transcriptional regulator</fullName>
    </submittedName>
</protein>
<dbReference type="InterPro" id="IPR049445">
    <property type="entry name" value="TetR_SbtR-like_C"/>
</dbReference>
<dbReference type="AlphaFoldDB" id="A0A0B5EZ22"/>
<evidence type="ECO:0000256" key="3">
    <source>
        <dbReference type="ARBA" id="ARBA00023163"/>
    </source>
</evidence>
<dbReference type="InterPro" id="IPR050109">
    <property type="entry name" value="HTH-type_TetR-like_transc_reg"/>
</dbReference>
<keyword evidence="8" id="KW-1185">Reference proteome</keyword>
<keyword evidence="2 4" id="KW-0238">DNA-binding</keyword>
<feature type="compositionally biased region" description="Basic and acidic residues" evidence="5">
    <location>
        <begin position="207"/>
        <end position="223"/>
    </location>
</feature>
<organism evidence="7 8">
    <name type="scientific">Streptomyces albus (strain ATCC 21838 / DSM 41398 / FERM P-419 / JCM 4703 / NBRC 107858)</name>
    <dbReference type="NCBI Taxonomy" id="1081613"/>
    <lineage>
        <taxon>Bacteria</taxon>
        <taxon>Bacillati</taxon>
        <taxon>Actinomycetota</taxon>
        <taxon>Actinomycetes</taxon>
        <taxon>Kitasatosporales</taxon>
        <taxon>Streptomycetaceae</taxon>
        <taxon>Streptomyces</taxon>
    </lineage>
</organism>
<dbReference type="InterPro" id="IPR009057">
    <property type="entry name" value="Homeodomain-like_sf"/>
</dbReference>
<dbReference type="InterPro" id="IPR036271">
    <property type="entry name" value="Tet_transcr_reg_TetR-rel_C_sf"/>
</dbReference>